<keyword evidence="1" id="KW-0732">Signal</keyword>
<dbReference type="AlphaFoldDB" id="A0A915PJY9"/>
<name>A0A915PJY9_9BILA</name>
<organism evidence="2 3">
    <name type="scientific">Setaria digitata</name>
    <dbReference type="NCBI Taxonomy" id="48799"/>
    <lineage>
        <taxon>Eukaryota</taxon>
        <taxon>Metazoa</taxon>
        <taxon>Ecdysozoa</taxon>
        <taxon>Nematoda</taxon>
        <taxon>Chromadorea</taxon>
        <taxon>Rhabditida</taxon>
        <taxon>Spirurina</taxon>
        <taxon>Spiruromorpha</taxon>
        <taxon>Filarioidea</taxon>
        <taxon>Setariidae</taxon>
        <taxon>Setaria</taxon>
    </lineage>
</organism>
<accession>A0A915PJY9</accession>
<proteinExistence type="predicted"/>
<dbReference type="WBParaSite" id="sdigi.contig1214.g10275.t1">
    <property type="protein sequence ID" value="sdigi.contig1214.g10275.t1"/>
    <property type="gene ID" value="sdigi.contig1214.g10275"/>
</dbReference>
<reference evidence="3" key="1">
    <citation type="submission" date="2022-11" db="UniProtKB">
        <authorList>
            <consortium name="WormBaseParasite"/>
        </authorList>
    </citation>
    <scope>IDENTIFICATION</scope>
</reference>
<evidence type="ECO:0000313" key="3">
    <source>
        <dbReference type="WBParaSite" id="sdigi.contig1214.g10275.t1"/>
    </source>
</evidence>
<dbReference type="Proteomes" id="UP000887581">
    <property type="component" value="Unplaced"/>
</dbReference>
<evidence type="ECO:0000256" key="1">
    <source>
        <dbReference type="SAM" id="SignalP"/>
    </source>
</evidence>
<evidence type="ECO:0000313" key="2">
    <source>
        <dbReference type="Proteomes" id="UP000887581"/>
    </source>
</evidence>
<sequence length="63" mass="7171">MWKFLLILSVMQIAFNVSPSRGATKIKPGEPLFTAILSPPIEWTYQDTKAIRRARNGAARKRQ</sequence>
<protein>
    <submittedName>
        <fullName evidence="3">Secreted protein</fullName>
    </submittedName>
</protein>
<feature type="chain" id="PRO_5036735709" evidence="1">
    <location>
        <begin position="23"/>
        <end position="63"/>
    </location>
</feature>
<feature type="signal peptide" evidence="1">
    <location>
        <begin position="1"/>
        <end position="22"/>
    </location>
</feature>
<keyword evidence="2" id="KW-1185">Reference proteome</keyword>